<organism evidence="4 5">
    <name type="scientific">Anaerococcus kampingae</name>
    <dbReference type="NCBI Taxonomy" id="3115614"/>
    <lineage>
        <taxon>Bacteria</taxon>
        <taxon>Bacillati</taxon>
        <taxon>Bacillota</taxon>
        <taxon>Tissierellia</taxon>
        <taxon>Tissierellales</taxon>
        <taxon>Peptoniphilaceae</taxon>
        <taxon>Anaerococcus</taxon>
    </lineage>
</organism>
<proteinExistence type="inferred from homology"/>
<dbReference type="SUPFAM" id="SSF53850">
    <property type="entry name" value="Periplasmic binding protein-like II"/>
    <property type="match status" value="1"/>
</dbReference>
<protein>
    <recommendedName>
        <fullName evidence="6">Lipoprotein</fullName>
    </recommendedName>
</protein>
<reference evidence="4 5" key="1">
    <citation type="journal article" date="2025" name="Anaerobe">
        <title>Description of Anaerococcus kampingiae sp. nov., Anaerococcus groningensis sp. nov., Anaerococcus martiniensis sp. nov., and Anaerococcus cruorum sp. nov., isolated from human clinical specimens.</title>
        <authorList>
            <person name="Boiten K.E."/>
            <person name="Meijer J."/>
            <person name="van Wezel E.M."/>
            <person name="Veloo A.C.M."/>
        </authorList>
    </citation>
    <scope>NUCLEOTIDE SEQUENCE [LARGE SCALE GENOMIC DNA]</scope>
    <source>
        <strain evidence="4 5">ENR0874</strain>
    </source>
</reference>
<evidence type="ECO:0000256" key="2">
    <source>
        <dbReference type="ARBA" id="ARBA00010742"/>
    </source>
</evidence>
<comment type="similarity">
    <text evidence="2">Belongs to the bacterial solute-binding protein SsuA/TauA family.</text>
</comment>
<dbReference type="EMBL" id="JBGMEF010000018">
    <property type="protein sequence ID" value="MFO3666968.1"/>
    <property type="molecule type" value="Genomic_DNA"/>
</dbReference>
<evidence type="ECO:0008006" key="6">
    <source>
        <dbReference type="Google" id="ProtNLM"/>
    </source>
</evidence>
<evidence type="ECO:0000256" key="1">
    <source>
        <dbReference type="ARBA" id="ARBA00004418"/>
    </source>
</evidence>
<evidence type="ECO:0000313" key="5">
    <source>
        <dbReference type="Proteomes" id="UP001637994"/>
    </source>
</evidence>
<comment type="caution">
    <text evidence="4">The sequence shown here is derived from an EMBL/GenBank/DDBJ whole genome shotgun (WGS) entry which is preliminary data.</text>
</comment>
<keyword evidence="3" id="KW-0732">Signal</keyword>
<evidence type="ECO:0000313" key="4">
    <source>
        <dbReference type="EMBL" id="MFO3666968.1"/>
    </source>
</evidence>
<comment type="subcellular location">
    <subcellularLocation>
        <location evidence="1">Periplasm</location>
    </subcellularLocation>
</comment>
<dbReference type="PANTHER" id="PTHR30024:SF47">
    <property type="entry name" value="TAURINE-BINDING PERIPLASMIC PROTEIN"/>
    <property type="match status" value="1"/>
</dbReference>
<evidence type="ECO:0000256" key="3">
    <source>
        <dbReference type="ARBA" id="ARBA00022729"/>
    </source>
</evidence>
<accession>A0ABW9MDA6</accession>
<dbReference type="PANTHER" id="PTHR30024">
    <property type="entry name" value="ALIPHATIC SULFONATES-BINDING PROTEIN-RELATED"/>
    <property type="match status" value="1"/>
</dbReference>
<name>A0ABW9MDA6_9FIRM</name>
<gene>
    <name evidence="4" type="ORF">ACCQ42_04210</name>
</gene>
<dbReference type="RefSeq" id="WP_410035485.1">
    <property type="nucleotide sequence ID" value="NZ_JBGMEF010000018.1"/>
</dbReference>
<keyword evidence="5" id="KW-1185">Reference proteome</keyword>
<dbReference type="PROSITE" id="PS51257">
    <property type="entry name" value="PROKAR_LIPOPROTEIN"/>
    <property type="match status" value="1"/>
</dbReference>
<dbReference type="Gene3D" id="3.40.190.10">
    <property type="entry name" value="Periplasmic binding protein-like II"/>
    <property type="match status" value="2"/>
</dbReference>
<dbReference type="Proteomes" id="UP001637994">
    <property type="component" value="Unassembled WGS sequence"/>
</dbReference>
<sequence length="328" mass="37535">MNSFKKIIALIIPLLILTSCLKKDKIDEQTKKEIINVEKKPVSSKIDVKTTSFAASIILDDLSKKDNNDYAIDLVKDYSSIETLDFDVAVIPAYELVNLYKKTDHSIKLAAITLLNDIYIIGDRQVNGPADLKNSTIMMPNMNESMNKMVESKLSLAKTFLKVSVETYPSQKEVLSNLKQMDKVFAFLSEPYYSKAIEEKNYYLYDLRQILSFLPNSDIESSGDYLSEVIVVNNNFLKDNKESFDNFLKQFKESQENISQSTVISKNIIDNYDITNADAIDIYNKMENVFITSDTMKGVFQLYMDRLEGLDKNIFSGNRPSDDIYYLN</sequence>